<dbReference type="SMART" id="SM00248">
    <property type="entry name" value="ANK"/>
    <property type="match status" value="7"/>
</dbReference>
<dbReference type="PROSITE" id="PS50088">
    <property type="entry name" value="ANK_REPEAT"/>
    <property type="match status" value="5"/>
</dbReference>
<feature type="repeat" description="ANK" evidence="3">
    <location>
        <begin position="115"/>
        <end position="151"/>
    </location>
</feature>
<evidence type="ECO:0000313" key="4">
    <source>
        <dbReference type="EMBL" id="RFU76893.1"/>
    </source>
</evidence>
<evidence type="ECO:0000256" key="1">
    <source>
        <dbReference type="ARBA" id="ARBA00022737"/>
    </source>
</evidence>
<keyword evidence="2 3" id="KW-0040">ANK repeat</keyword>
<dbReference type="Gene3D" id="1.25.40.20">
    <property type="entry name" value="Ankyrin repeat-containing domain"/>
    <property type="match status" value="4"/>
</dbReference>
<comment type="caution">
    <text evidence="4">The sequence shown here is derived from an EMBL/GenBank/DDBJ whole genome shotgun (WGS) entry which is preliminary data.</text>
</comment>
<keyword evidence="1" id="KW-0677">Repeat</keyword>
<dbReference type="Pfam" id="PF12796">
    <property type="entry name" value="Ank_2"/>
    <property type="match status" value="3"/>
</dbReference>
<dbReference type="PANTHER" id="PTHR24193">
    <property type="entry name" value="ANKYRIN REPEAT PROTEIN"/>
    <property type="match status" value="1"/>
</dbReference>
<protein>
    <submittedName>
        <fullName evidence="4">Ankyrin repeat</fullName>
    </submittedName>
</protein>
<feature type="repeat" description="ANK" evidence="3">
    <location>
        <begin position="180"/>
        <end position="212"/>
    </location>
</feature>
<dbReference type="OrthoDB" id="4772757at2759"/>
<dbReference type="GO" id="GO:0045944">
    <property type="term" value="P:positive regulation of transcription by RNA polymerase II"/>
    <property type="evidence" value="ECO:0007669"/>
    <property type="project" value="TreeGrafter"/>
</dbReference>
<feature type="repeat" description="ANK" evidence="3">
    <location>
        <begin position="269"/>
        <end position="301"/>
    </location>
</feature>
<organism evidence="4 5">
    <name type="scientific">Trichoderma arundinaceum</name>
    <dbReference type="NCBI Taxonomy" id="490622"/>
    <lineage>
        <taxon>Eukaryota</taxon>
        <taxon>Fungi</taxon>
        <taxon>Dikarya</taxon>
        <taxon>Ascomycota</taxon>
        <taxon>Pezizomycotina</taxon>
        <taxon>Sordariomycetes</taxon>
        <taxon>Hypocreomycetidae</taxon>
        <taxon>Hypocreales</taxon>
        <taxon>Hypocreaceae</taxon>
        <taxon>Trichoderma</taxon>
    </lineage>
</organism>
<feature type="repeat" description="ANK" evidence="3">
    <location>
        <begin position="81"/>
        <end position="114"/>
    </location>
</feature>
<reference evidence="4 5" key="1">
    <citation type="journal article" date="2018" name="PLoS Pathog.">
        <title>Evolution of structural diversity of trichothecenes, a family of toxins produced by plant pathogenic and entomopathogenic fungi.</title>
        <authorList>
            <person name="Proctor R.H."/>
            <person name="McCormick S.P."/>
            <person name="Kim H.S."/>
            <person name="Cardoza R.E."/>
            <person name="Stanley A.M."/>
            <person name="Lindo L."/>
            <person name="Kelly A."/>
            <person name="Brown D.W."/>
            <person name="Lee T."/>
            <person name="Vaughan M.M."/>
            <person name="Alexander N.J."/>
            <person name="Busman M."/>
            <person name="Gutierrez S."/>
        </authorList>
    </citation>
    <scope>NUCLEOTIDE SEQUENCE [LARGE SCALE GENOMIC DNA]</scope>
    <source>
        <strain evidence="4 5">IBT 40837</strain>
    </source>
</reference>
<evidence type="ECO:0000256" key="2">
    <source>
        <dbReference type="ARBA" id="ARBA00023043"/>
    </source>
</evidence>
<name>A0A395NLZ6_TRIAR</name>
<dbReference type="EMBL" id="PXOA01000321">
    <property type="protein sequence ID" value="RFU76893.1"/>
    <property type="molecule type" value="Genomic_DNA"/>
</dbReference>
<keyword evidence="5" id="KW-1185">Reference proteome</keyword>
<sequence>MAASPRILKQLVSFGADVRAEDIQGRTPFHLIAGIVAADDDFPYSLRRSTGPISDKGNVGITTLLERLVTAGADVNATSPSGWTPLHYFINQHGNENLIQDLIRASADINAKDNAGLTPLHYSVRRGRRVWERKLAEELIANGANIHAQDASHRTPIDVMFEDALRLPGCRVDSADRDMQSWTPLHKAVIADEWEFAKMLVLQGADINEKDNGGRTALHIAFALSTSYRLISDFWKPFNDGPIGGGDWHINFCSKLLDFGVDVSAKTFTGLTALHIAADAKVCEPIERMVALGAGLDERDHFSRTALYFAAAQDYQQVVEVLLKLGADARIQDEAGISPLRRAQEGTHANSSATARVLRAHLQKDESLSRTCEVGTGHVGDDGKPVGTTTIYKTELHNISHIRP</sequence>
<dbReference type="STRING" id="490622.A0A395NLZ6"/>
<feature type="repeat" description="ANK" evidence="3">
    <location>
        <begin position="302"/>
        <end position="334"/>
    </location>
</feature>
<accession>A0A395NLZ6</accession>
<dbReference type="GO" id="GO:0000976">
    <property type="term" value="F:transcription cis-regulatory region binding"/>
    <property type="evidence" value="ECO:0007669"/>
    <property type="project" value="TreeGrafter"/>
</dbReference>
<dbReference type="PROSITE" id="PS50297">
    <property type="entry name" value="ANK_REP_REGION"/>
    <property type="match status" value="4"/>
</dbReference>
<gene>
    <name evidence="4" type="ORF">TARUN_5343</name>
</gene>
<dbReference type="InterPro" id="IPR002110">
    <property type="entry name" value="Ankyrin_rpt"/>
</dbReference>
<dbReference type="AlphaFoldDB" id="A0A395NLZ6"/>
<dbReference type="InterPro" id="IPR050663">
    <property type="entry name" value="Ankyrin-SOCS_Box"/>
</dbReference>
<evidence type="ECO:0000256" key="3">
    <source>
        <dbReference type="PROSITE-ProRule" id="PRU00023"/>
    </source>
</evidence>
<dbReference type="InterPro" id="IPR036770">
    <property type="entry name" value="Ankyrin_rpt-contain_sf"/>
</dbReference>
<dbReference type="Proteomes" id="UP000266272">
    <property type="component" value="Unassembled WGS sequence"/>
</dbReference>
<dbReference type="PANTHER" id="PTHR24193:SF121">
    <property type="entry name" value="ADA2A-CONTAINING COMPLEX COMPONENT 3, ISOFORM D"/>
    <property type="match status" value="1"/>
</dbReference>
<evidence type="ECO:0000313" key="5">
    <source>
        <dbReference type="Proteomes" id="UP000266272"/>
    </source>
</evidence>
<dbReference type="SUPFAM" id="SSF48403">
    <property type="entry name" value="Ankyrin repeat"/>
    <property type="match status" value="1"/>
</dbReference>
<dbReference type="GO" id="GO:0005634">
    <property type="term" value="C:nucleus"/>
    <property type="evidence" value="ECO:0007669"/>
    <property type="project" value="TreeGrafter"/>
</dbReference>
<proteinExistence type="predicted"/>